<feature type="transmembrane region" description="Helical" evidence="6">
    <location>
        <begin position="166"/>
        <end position="185"/>
    </location>
</feature>
<feature type="transmembrane region" description="Helical" evidence="6">
    <location>
        <begin position="487"/>
        <end position="506"/>
    </location>
</feature>
<evidence type="ECO:0000256" key="4">
    <source>
        <dbReference type="ARBA" id="ARBA00023136"/>
    </source>
</evidence>
<evidence type="ECO:0000313" key="7">
    <source>
        <dbReference type="EMBL" id="KAG0648137.1"/>
    </source>
</evidence>
<dbReference type="PANTHER" id="PTHR23294:SF59">
    <property type="entry name" value="UNC93-LIKE PROTEIN C922.05C"/>
    <property type="match status" value="1"/>
</dbReference>
<keyword evidence="4 6" id="KW-0472">Membrane</keyword>
<feature type="transmembrane region" description="Helical" evidence="6">
    <location>
        <begin position="334"/>
        <end position="352"/>
    </location>
</feature>
<dbReference type="EMBL" id="VNKQ01000011">
    <property type="protein sequence ID" value="KAG0648137.1"/>
    <property type="molecule type" value="Genomic_DNA"/>
</dbReference>
<keyword evidence="3 6" id="KW-1133">Transmembrane helix</keyword>
<evidence type="ECO:0000256" key="2">
    <source>
        <dbReference type="ARBA" id="ARBA00022692"/>
    </source>
</evidence>
<keyword evidence="2 6" id="KW-0812">Transmembrane</keyword>
<dbReference type="Gene3D" id="1.20.1250.20">
    <property type="entry name" value="MFS general substrate transporter like domains"/>
    <property type="match status" value="1"/>
</dbReference>
<comment type="subcellular location">
    <subcellularLocation>
        <location evidence="1">Membrane</location>
        <topology evidence="1">Multi-pass membrane protein</topology>
    </subcellularLocation>
</comment>
<gene>
    <name evidence="7" type="ORF">D0Z07_5619</name>
</gene>
<name>A0A9P6VHP8_9HELO</name>
<dbReference type="Pfam" id="PF07690">
    <property type="entry name" value="MFS_1"/>
    <property type="match status" value="1"/>
</dbReference>
<dbReference type="Proteomes" id="UP000785200">
    <property type="component" value="Unassembled WGS sequence"/>
</dbReference>
<accession>A0A9P6VHP8</accession>
<dbReference type="SUPFAM" id="SSF103473">
    <property type="entry name" value="MFS general substrate transporter"/>
    <property type="match status" value="1"/>
</dbReference>
<protein>
    <submittedName>
        <fullName evidence="7">Unc93</fullName>
    </submittedName>
</protein>
<feature type="transmembrane region" description="Helical" evidence="6">
    <location>
        <begin position="297"/>
        <end position="314"/>
    </location>
</feature>
<feature type="region of interest" description="Disordered" evidence="5">
    <location>
        <begin position="1"/>
        <end position="48"/>
    </location>
</feature>
<dbReference type="PANTHER" id="PTHR23294">
    <property type="entry name" value="ET TRANSLATION PRODUCT-RELATED"/>
    <property type="match status" value="1"/>
</dbReference>
<feature type="transmembrane region" description="Helical" evidence="6">
    <location>
        <begin position="364"/>
        <end position="381"/>
    </location>
</feature>
<dbReference type="InterPro" id="IPR011701">
    <property type="entry name" value="MFS"/>
</dbReference>
<dbReference type="OrthoDB" id="196103at2759"/>
<organism evidence="7 8">
    <name type="scientific">Hyphodiscus hymeniophilus</name>
    <dbReference type="NCBI Taxonomy" id="353542"/>
    <lineage>
        <taxon>Eukaryota</taxon>
        <taxon>Fungi</taxon>
        <taxon>Dikarya</taxon>
        <taxon>Ascomycota</taxon>
        <taxon>Pezizomycotina</taxon>
        <taxon>Leotiomycetes</taxon>
        <taxon>Helotiales</taxon>
        <taxon>Hyphodiscaceae</taxon>
        <taxon>Hyphodiscus</taxon>
    </lineage>
</organism>
<feature type="transmembrane region" description="Helical" evidence="6">
    <location>
        <begin position="420"/>
        <end position="445"/>
    </location>
</feature>
<dbReference type="InterPro" id="IPR036259">
    <property type="entry name" value="MFS_trans_sf"/>
</dbReference>
<feature type="transmembrane region" description="Helical" evidence="6">
    <location>
        <begin position="242"/>
        <end position="262"/>
    </location>
</feature>
<feature type="compositionally biased region" description="Polar residues" evidence="5">
    <location>
        <begin position="1"/>
        <end position="11"/>
    </location>
</feature>
<evidence type="ECO:0000256" key="6">
    <source>
        <dbReference type="SAM" id="Phobius"/>
    </source>
</evidence>
<evidence type="ECO:0000313" key="8">
    <source>
        <dbReference type="Proteomes" id="UP000785200"/>
    </source>
</evidence>
<evidence type="ECO:0000256" key="5">
    <source>
        <dbReference type="SAM" id="MobiDB-lite"/>
    </source>
</evidence>
<feature type="transmembrane region" description="Helical" evidence="6">
    <location>
        <begin position="119"/>
        <end position="135"/>
    </location>
</feature>
<evidence type="ECO:0000256" key="1">
    <source>
        <dbReference type="ARBA" id="ARBA00004141"/>
    </source>
</evidence>
<dbReference type="GO" id="GO:0022857">
    <property type="term" value="F:transmembrane transporter activity"/>
    <property type="evidence" value="ECO:0007669"/>
    <property type="project" value="InterPro"/>
</dbReference>
<keyword evidence="8" id="KW-1185">Reference proteome</keyword>
<feature type="transmembrane region" description="Helical" evidence="6">
    <location>
        <begin position="142"/>
        <end position="160"/>
    </location>
</feature>
<proteinExistence type="predicted"/>
<dbReference type="GO" id="GO:0016020">
    <property type="term" value="C:membrane"/>
    <property type="evidence" value="ECO:0007669"/>
    <property type="project" value="UniProtKB-SubCell"/>
</dbReference>
<sequence>MADETPQSLPVENSDVPPTEKDVDAGVSEKQFVSPADAPPHGTSDVDEADHVNALDLPRGWKYKQFRVFGHQLYYASPKIQLLMVSFVCFMCPGMFNALGGLGGGGKIDATLADNMNTALYSAFAVFGFFGGTFVNKVGVKWTLAFGGVGYCIYAISLLVSVHASVFGFNIFAGVFLGICAGLLWTAQGTIMVSYPQENQKGAYFAWFWGIFNFGAVVGSLIALGTNINATEAGGAVADSTYIAFIILMAFGAVLALLLVNASDVIRADGSRVILMKNPSWQSELWGLWETIRFEPLVVLLFPMFFVSNWFYVYQQNAVNGAYFNFRTRALNSMLYWLAQIVTALIWGNSLDIASVRRSVRAKIALAILFVLTMVIWGGGFDFEKTYTRFDVNQTYDSSGTALKTNPDWKFGKDWSDPGYVGIMFLYIFYGGYDAAWQASVYWFMGSLSNSGRRSANFVGFYKGIQSIGAAVVNNLDARHLSYKKEFISNWVLLSVSLLVAAPLILTKIQDHVPVEEDLRGTDETVEDVLPAGHPEKHVV</sequence>
<evidence type="ECO:0000256" key="3">
    <source>
        <dbReference type="ARBA" id="ARBA00022989"/>
    </source>
</evidence>
<reference evidence="7" key="1">
    <citation type="submission" date="2019-07" db="EMBL/GenBank/DDBJ databases">
        <title>Hyphodiscus hymeniophilus genome sequencing and assembly.</title>
        <authorList>
            <person name="Kramer G."/>
            <person name="Nodwell J."/>
        </authorList>
    </citation>
    <scope>NUCLEOTIDE SEQUENCE</scope>
    <source>
        <strain evidence="7">ATCC 34498</strain>
    </source>
</reference>
<dbReference type="AlphaFoldDB" id="A0A9P6VHP8"/>
<dbReference type="InterPro" id="IPR051617">
    <property type="entry name" value="UNC-93-like_regulator"/>
</dbReference>
<comment type="caution">
    <text evidence="7">The sequence shown here is derived from an EMBL/GenBank/DDBJ whole genome shotgun (WGS) entry which is preliminary data.</text>
</comment>
<feature type="transmembrane region" description="Helical" evidence="6">
    <location>
        <begin position="80"/>
        <end position="99"/>
    </location>
</feature>
<feature type="transmembrane region" description="Helical" evidence="6">
    <location>
        <begin position="206"/>
        <end position="230"/>
    </location>
</feature>